<sequence>MSKKEERTGWGRWALFAAILAIMALLFSIGFSMVRSSAPDTGVTAVESDSTFVIGLTDRPSSLDIRTNKETSVEQALLANVYESLVKRNNDNDVVPGIAKEWSISNDGLTYTFKLDSNARFASGRELNSSDVVWSLEQIVRNHWQGADALAQLQSVKNPDDQTVVIKLAEPNAALLRSLSGRAGIVYNPSESKLNYENEAAGSGPFFVASYNEDSIVLKRNTRYWAKPAQASQITLKYFDNESALVDAVNDDSVNMALPTRASSIEDAVNNPVFNVATGVSAQQVIVGFNNENKSILSDEQVRQAARYAIDTKTIAETMKDAYSALGGPIGPLEPGYEDLTDLFPHDVAKARQMLSFFPAGYVGTIDFLVPPRYEDLGKMATQNLQEAGFQVSMEVVDSGLLQSRIDNGDYDMAIMQLIGQYSYRQFTTPDSVFHYTNAHAQDEYKAALRSTNATDYDKHLAAFARVASEDAASAWLYTRKDFVISKARLSGYPTTMTATYLPLADLTR</sequence>
<dbReference type="GO" id="GO:0042597">
    <property type="term" value="C:periplasmic space"/>
    <property type="evidence" value="ECO:0007669"/>
    <property type="project" value="UniProtKB-ARBA"/>
</dbReference>
<feature type="domain" description="Solute-binding protein family 5" evidence="6">
    <location>
        <begin position="94"/>
        <end position="423"/>
    </location>
</feature>
<dbReference type="Gene3D" id="3.40.190.10">
    <property type="entry name" value="Periplasmic binding protein-like II"/>
    <property type="match status" value="1"/>
</dbReference>
<keyword evidence="5" id="KW-1133">Transmembrane helix</keyword>
<dbReference type="GO" id="GO:0043190">
    <property type="term" value="C:ATP-binding cassette (ABC) transporter complex"/>
    <property type="evidence" value="ECO:0007669"/>
    <property type="project" value="InterPro"/>
</dbReference>
<reference evidence="7 8" key="1">
    <citation type="submission" date="2018-09" db="EMBL/GenBank/DDBJ databases">
        <title>Characterization of the phylogenetic diversity of five novel species belonging to the genus Bifidobacterium.</title>
        <authorList>
            <person name="Lugli G.A."/>
            <person name="Duranti S."/>
            <person name="Milani C."/>
        </authorList>
    </citation>
    <scope>NUCLEOTIDE SEQUENCE [LARGE SCALE GENOMIC DNA]</scope>
    <source>
        <strain evidence="7 8">2036B</strain>
    </source>
</reference>
<dbReference type="SUPFAM" id="SSF53850">
    <property type="entry name" value="Periplasmic binding protein-like II"/>
    <property type="match status" value="1"/>
</dbReference>
<dbReference type="Gene3D" id="3.10.105.10">
    <property type="entry name" value="Dipeptide-binding Protein, Domain 3"/>
    <property type="match status" value="1"/>
</dbReference>
<keyword evidence="8" id="KW-1185">Reference proteome</keyword>
<dbReference type="GO" id="GO:1904680">
    <property type="term" value="F:peptide transmembrane transporter activity"/>
    <property type="evidence" value="ECO:0007669"/>
    <property type="project" value="TreeGrafter"/>
</dbReference>
<dbReference type="InterPro" id="IPR039424">
    <property type="entry name" value="SBP_5"/>
</dbReference>
<dbReference type="Gene3D" id="3.90.76.10">
    <property type="entry name" value="Dipeptide-binding Protein, Domain 1"/>
    <property type="match status" value="1"/>
</dbReference>
<evidence type="ECO:0000256" key="4">
    <source>
        <dbReference type="ARBA" id="ARBA00022729"/>
    </source>
</evidence>
<evidence type="ECO:0000313" key="8">
    <source>
        <dbReference type="Proteomes" id="UP000287609"/>
    </source>
</evidence>
<name>A0A430FRK2_9BIFI</name>
<dbReference type="RefSeq" id="WP_164515801.1">
    <property type="nucleotide sequence ID" value="NZ_QXGM01000001.1"/>
</dbReference>
<dbReference type="AlphaFoldDB" id="A0A430FRK2"/>
<evidence type="ECO:0000256" key="2">
    <source>
        <dbReference type="ARBA" id="ARBA00005695"/>
    </source>
</evidence>
<evidence type="ECO:0000256" key="1">
    <source>
        <dbReference type="ARBA" id="ARBA00004196"/>
    </source>
</evidence>
<evidence type="ECO:0000256" key="3">
    <source>
        <dbReference type="ARBA" id="ARBA00022448"/>
    </source>
</evidence>
<dbReference type="InterPro" id="IPR030678">
    <property type="entry name" value="Peptide/Ni-bd"/>
</dbReference>
<dbReference type="PANTHER" id="PTHR30290:SF10">
    <property type="entry name" value="PERIPLASMIC OLIGOPEPTIDE-BINDING PROTEIN-RELATED"/>
    <property type="match status" value="1"/>
</dbReference>
<feature type="transmembrane region" description="Helical" evidence="5">
    <location>
        <begin position="12"/>
        <end position="34"/>
    </location>
</feature>
<evidence type="ECO:0000259" key="6">
    <source>
        <dbReference type="Pfam" id="PF00496"/>
    </source>
</evidence>
<dbReference type="GO" id="GO:0015833">
    <property type="term" value="P:peptide transport"/>
    <property type="evidence" value="ECO:0007669"/>
    <property type="project" value="TreeGrafter"/>
</dbReference>
<organism evidence="7 8">
    <name type="scientific">Bifidobacterium dolichotidis</name>
    <dbReference type="NCBI Taxonomy" id="2306976"/>
    <lineage>
        <taxon>Bacteria</taxon>
        <taxon>Bacillati</taxon>
        <taxon>Actinomycetota</taxon>
        <taxon>Actinomycetes</taxon>
        <taxon>Bifidobacteriales</taxon>
        <taxon>Bifidobacteriaceae</taxon>
        <taxon>Bifidobacterium</taxon>
    </lineage>
</organism>
<protein>
    <submittedName>
        <fullName evidence="7">ABC transporter, substrate-binding protein, family 5</fullName>
    </submittedName>
</protein>
<proteinExistence type="inferred from homology"/>
<dbReference type="EMBL" id="QXGM01000001">
    <property type="protein sequence ID" value="RSX55475.1"/>
    <property type="molecule type" value="Genomic_DNA"/>
</dbReference>
<gene>
    <name evidence="7" type="ORF">D2E26_0038</name>
</gene>
<evidence type="ECO:0000313" key="7">
    <source>
        <dbReference type="EMBL" id="RSX55475.1"/>
    </source>
</evidence>
<dbReference type="PIRSF" id="PIRSF002741">
    <property type="entry name" value="MppA"/>
    <property type="match status" value="1"/>
</dbReference>
<keyword evidence="4" id="KW-0732">Signal</keyword>
<comment type="similarity">
    <text evidence="2">Belongs to the bacterial solute-binding protein 5 family.</text>
</comment>
<keyword evidence="5" id="KW-0472">Membrane</keyword>
<dbReference type="Pfam" id="PF00496">
    <property type="entry name" value="SBP_bac_5"/>
    <property type="match status" value="1"/>
</dbReference>
<comment type="subcellular location">
    <subcellularLocation>
        <location evidence="1">Cell envelope</location>
    </subcellularLocation>
</comment>
<dbReference type="PANTHER" id="PTHR30290">
    <property type="entry name" value="PERIPLASMIC BINDING COMPONENT OF ABC TRANSPORTER"/>
    <property type="match status" value="1"/>
</dbReference>
<dbReference type="Proteomes" id="UP000287609">
    <property type="component" value="Unassembled WGS sequence"/>
</dbReference>
<keyword evidence="5" id="KW-0812">Transmembrane</keyword>
<accession>A0A430FRK2</accession>
<comment type="caution">
    <text evidence="7">The sequence shown here is derived from an EMBL/GenBank/DDBJ whole genome shotgun (WGS) entry which is preliminary data.</text>
</comment>
<dbReference type="InterPro" id="IPR000914">
    <property type="entry name" value="SBP_5_dom"/>
</dbReference>
<dbReference type="GO" id="GO:0030313">
    <property type="term" value="C:cell envelope"/>
    <property type="evidence" value="ECO:0007669"/>
    <property type="project" value="UniProtKB-SubCell"/>
</dbReference>
<keyword evidence="3" id="KW-0813">Transport</keyword>
<evidence type="ECO:0000256" key="5">
    <source>
        <dbReference type="SAM" id="Phobius"/>
    </source>
</evidence>